<gene>
    <name evidence="6" type="ORF">APZ00_24975</name>
</gene>
<dbReference type="EMBL" id="CP013069">
    <property type="protein sequence ID" value="ALV30629.1"/>
    <property type="molecule type" value="Genomic_DNA"/>
</dbReference>
<dbReference type="Gene3D" id="3.40.1090.10">
    <property type="entry name" value="Cytosolic phospholipase A2 catalytic domain"/>
    <property type="match status" value="1"/>
</dbReference>
<evidence type="ECO:0000313" key="7">
    <source>
        <dbReference type="Proteomes" id="UP000064921"/>
    </source>
</evidence>
<evidence type="ECO:0000313" key="6">
    <source>
        <dbReference type="EMBL" id="ALV30629.1"/>
    </source>
</evidence>
<sequence>MYNADEAERAQIAGFENIRVHVDDPRPPEPAYDLWRPETNQAKPTMLAMSGGGAGGAFSVGVLSAWTELGTRPRFDVITGVSTGALIAPFAFLGPEYDELLRRLYLSDKAGSLVDINWRGLGILSSSLLRGDELRRMVEESITPTVLSRIAREHRAGRRLLVMTTNLDTQRAVIWNIGEIASSGRAEALPLVRQILIASASVPGVFPPVSITAMVDGKQIEELHSDGGSSAQFFTLPESLITAPNYSGKTNLHIYVIVNNTLMPEFSMSGRKALPILGRSYTILMKTQAKLGLIALYNFAQRSGADLDIASIDVEAPYSMTDPLNPQYMRTVYRNGYQRCLSQDLWIKRPVFPVDRSQFARNEL</sequence>
<dbReference type="InterPro" id="IPR050301">
    <property type="entry name" value="NTE"/>
</dbReference>
<feature type="short sequence motif" description="DGA/G" evidence="4">
    <location>
        <begin position="226"/>
        <end position="228"/>
    </location>
</feature>
<feature type="short sequence motif" description="GXGXXG" evidence="4">
    <location>
        <begin position="51"/>
        <end position="56"/>
    </location>
</feature>
<evidence type="ECO:0000256" key="4">
    <source>
        <dbReference type="PROSITE-ProRule" id="PRU01161"/>
    </source>
</evidence>
<evidence type="ECO:0000256" key="3">
    <source>
        <dbReference type="ARBA" id="ARBA00023098"/>
    </source>
</evidence>
<dbReference type="GO" id="GO:0016042">
    <property type="term" value="P:lipid catabolic process"/>
    <property type="evidence" value="ECO:0007669"/>
    <property type="project" value="UniProtKB-UniRule"/>
</dbReference>
<keyword evidence="2 4" id="KW-0442">Lipid degradation</keyword>
<evidence type="ECO:0000256" key="2">
    <source>
        <dbReference type="ARBA" id="ARBA00022963"/>
    </source>
</evidence>
<proteinExistence type="predicted"/>
<accession>A0A0U3PFV5</accession>
<dbReference type="PANTHER" id="PTHR14226:SF74">
    <property type="entry name" value="BLR4684 PROTEIN"/>
    <property type="match status" value="1"/>
</dbReference>
<reference evidence="6 7" key="1">
    <citation type="submission" date="2015-10" db="EMBL/GenBank/DDBJ databases">
        <title>The world's first case of liver abscess caused by Pannonibacter phragmitetus.</title>
        <authorList>
            <person name="Ming D."/>
            <person name="Wang M."/>
            <person name="Zhou Y."/>
            <person name="Jiang T."/>
            <person name="Hu S."/>
        </authorList>
    </citation>
    <scope>NUCLEOTIDE SEQUENCE [LARGE SCALE GENOMIC DNA]</scope>
    <source>
        <strain evidence="6 7">31801</strain>
        <plasmid evidence="7">Plasmid p.p-1</plasmid>
    </source>
</reference>
<dbReference type="GO" id="GO:0016787">
    <property type="term" value="F:hydrolase activity"/>
    <property type="evidence" value="ECO:0007669"/>
    <property type="project" value="UniProtKB-UniRule"/>
</dbReference>
<feature type="active site" description="Proton acceptor" evidence="4">
    <location>
        <position position="226"/>
    </location>
</feature>
<dbReference type="SUPFAM" id="SSF52151">
    <property type="entry name" value="FabD/lysophospholipase-like"/>
    <property type="match status" value="1"/>
</dbReference>
<geneLocation type="plasmid" evidence="6 7">
    <name>p.p-1</name>
</geneLocation>
<feature type="domain" description="PNPLA" evidence="5">
    <location>
        <begin position="47"/>
        <end position="239"/>
    </location>
</feature>
<keyword evidence="7" id="KW-1185">Reference proteome</keyword>
<dbReference type="InterPro" id="IPR016035">
    <property type="entry name" value="Acyl_Trfase/lysoPLipase"/>
</dbReference>
<organism evidence="6 7">
    <name type="scientific">Pannonibacter phragmitetus</name>
    <dbReference type="NCBI Taxonomy" id="121719"/>
    <lineage>
        <taxon>Bacteria</taxon>
        <taxon>Pseudomonadati</taxon>
        <taxon>Pseudomonadota</taxon>
        <taxon>Alphaproteobacteria</taxon>
        <taxon>Hyphomicrobiales</taxon>
        <taxon>Stappiaceae</taxon>
        <taxon>Pannonibacter</taxon>
    </lineage>
</organism>
<dbReference type="PROSITE" id="PS51635">
    <property type="entry name" value="PNPLA"/>
    <property type="match status" value="1"/>
</dbReference>
<dbReference type="Pfam" id="PF01734">
    <property type="entry name" value="Patatin"/>
    <property type="match status" value="1"/>
</dbReference>
<feature type="active site" description="Nucleophile" evidence="4">
    <location>
        <position position="82"/>
    </location>
</feature>
<dbReference type="KEGG" id="pphr:APZ00_24975"/>
<dbReference type="AlphaFoldDB" id="A0A0U3PFV5"/>
<keyword evidence="1 4" id="KW-0378">Hydrolase</keyword>
<feature type="short sequence motif" description="GXSXG" evidence="4">
    <location>
        <begin position="80"/>
        <end position="84"/>
    </location>
</feature>
<dbReference type="InterPro" id="IPR002641">
    <property type="entry name" value="PNPLA_dom"/>
</dbReference>
<dbReference type="Proteomes" id="UP000064921">
    <property type="component" value="Plasmid p.p-1"/>
</dbReference>
<name>A0A0U3PFV5_9HYPH</name>
<keyword evidence="3 4" id="KW-0443">Lipid metabolism</keyword>
<evidence type="ECO:0000259" key="5">
    <source>
        <dbReference type="PROSITE" id="PS51635"/>
    </source>
</evidence>
<protein>
    <recommendedName>
        <fullName evidence="5">PNPLA domain-containing protein</fullName>
    </recommendedName>
</protein>
<dbReference type="PANTHER" id="PTHR14226">
    <property type="entry name" value="NEUROPATHY TARGET ESTERASE/SWISS CHEESE D.MELANOGASTER"/>
    <property type="match status" value="1"/>
</dbReference>
<evidence type="ECO:0000256" key="1">
    <source>
        <dbReference type="ARBA" id="ARBA00022801"/>
    </source>
</evidence>
<keyword evidence="6" id="KW-0614">Plasmid</keyword>